<feature type="region of interest" description="Disordered" evidence="1">
    <location>
        <begin position="921"/>
        <end position="1064"/>
    </location>
</feature>
<feature type="region of interest" description="Disordered" evidence="1">
    <location>
        <begin position="558"/>
        <end position="616"/>
    </location>
</feature>
<feature type="compositionally biased region" description="Polar residues" evidence="1">
    <location>
        <begin position="258"/>
        <end position="295"/>
    </location>
</feature>
<evidence type="ECO:0000256" key="1">
    <source>
        <dbReference type="SAM" id="MobiDB-lite"/>
    </source>
</evidence>
<feature type="compositionally biased region" description="Polar residues" evidence="1">
    <location>
        <begin position="320"/>
        <end position="330"/>
    </location>
</feature>
<evidence type="ECO:0008006" key="4">
    <source>
        <dbReference type="Google" id="ProtNLM"/>
    </source>
</evidence>
<feature type="compositionally biased region" description="Polar residues" evidence="1">
    <location>
        <begin position="193"/>
        <end position="232"/>
    </location>
</feature>
<feature type="compositionally biased region" description="Basic residues" evidence="1">
    <location>
        <begin position="984"/>
        <end position="996"/>
    </location>
</feature>
<dbReference type="Proteomes" id="UP001161438">
    <property type="component" value="Chromosome 4"/>
</dbReference>
<evidence type="ECO:0000313" key="2">
    <source>
        <dbReference type="EMBL" id="CAI4037691.1"/>
    </source>
</evidence>
<feature type="compositionally biased region" description="Polar residues" evidence="1">
    <location>
        <begin position="742"/>
        <end position="762"/>
    </location>
</feature>
<feature type="compositionally biased region" description="Polar residues" evidence="1">
    <location>
        <begin position="705"/>
        <end position="731"/>
    </location>
</feature>
<gene>
    <name evidence="2" type="primary">SMKI04G0210</name>
    <name evidence="2" type="ORF">SMKI_04G0210</name>
</gene>
<feature type="region of interest" description="Disordered" evidence="1">
    <location>
        <begin position="1"/>
        <end position="535"/>
    </location>
</feature>
<feature type="compositionally biased region" description="Polar residues" evidence="1">
    <location>
        <begin position="605"/>
        <end position="614"/>
    </location>
</feature>
<feature type="compositionally biased region" description="Polar residues" evidence="1">
    <location>
        <begin position="395"/>
        <end position="416"/>
    </location>
</feature>
<accession>A0AA35IXS0</accession>
<feature type="compositionally biased region" description="Polar residues" evidence="1">
    <location>
        <begin position="106"/>
        <end position="118"/>
    </location>
</feature>
<organism evidence="2 3">
    <name type="scientific">Saccharomyces mikatae IFO 1815</name>
    <dbReference type="NCBI Taxonomy" id="226126"/>
    <lineage>
        <taxon>Eukaryota</taxon>
        <taxon>Fungi</taxon>
        <taxon>Dikarya</taxon>
        <taxon>Ascomycota</taxon>
        <taxon>Saccharomycotina</taxon>
        <taxon>Saccharomycetes</taxon>
        <taxon>Saccharomycetales</taxon>
        <taxon>Saccharomycetaceae</taxon>
        <taxon>Saccharomyces</taxon>
    </lineage>
</organism>
<dbReference type="EMBL" id="OX365760">
    <property type="protein sequence ID" value="CAI4037691.1"/>
    <property type="molecule type" value="Genomic_DNA"/>
</dbReference>
<proteinExistence type="predicted"/>
<feature type="compositionally biased region" description="Basic and acidic residues" evidence="1">
    <location>
        <begin position="438"/>
        <end position="485"/>
    </location>
</feature>
<dbReference type="GeneID" id="80916904"/>
<feature type="compositionally biased region" description="Basic and acidic residues" evidence="1">
    <location>
        <begin position="382"/>
        <end position="394"/>
    </location>
</feature>
<feature type="region of interest" description="Disordered" evidence="1">
    <location>
        <begin position="668"/>
        <end position="876"/>
    </location>
</feature>
<feature type="compositionally biased region" description="Basic and acidic residues" evidence="1">
    <location>
        <begin position="846"/>
        <end position="860"/>
    </location>
</feature>
<evidence type="ECO:0000313" key="3">
    <source>
        <dbReference type="Proteomes" id="UP001161438"/>
    </source>
</evidence>
<feature type="compositionally biased region" description="Basic and acidic residues" evidence="1">
    <location>
        <begin position="787"/>
        <end position="805"/>
    </location>
</feature>
<feature type="compositionally biased region" description="Basic and acidic residues" evidence="1">
    <location>
        <begin position="566"/>
        <end position="575"/>
    </location>
</feature>
<dbReference type="RefSeq" id="XP_056080808.1">
    <property type="nucleotide sequence ID" value="XM_056226543.1"/>
</dbReference>
<feature type="compositionally biased region" description="Polar residues" evidence="1">
    <location>
        <begin position="773"/>
        <end position="786"/>
    </location>
</feature>
<sequence length="1064" mass="115622">MNMNESISKDDQGAEEQNNSSSGGKPGSYNSNSNSAQRKKSYSTTKPTEYSLPKEQPESTSKNLETKAKNILLPWKKKHNKDSENTSTGTAAIASHHANVGPDVNHISNEPKLSSDPNATHGYSYVKTTTPAASPEHSKVKTSPSVNDHRSNVKTSSPTIHEHSTIGTGKPGVATAHGHISSKNRTTKHEHSSVNSGSSGTTATHGHSNSEAISPTNISEYRKTSTGPSATAATHGHKNVKSTTVPTASHAHSKAKSNSGNIDATASNDHGGVNNTYSSTHAYSNSRTSPKTTNISHHRSAPKTVPSTAHGHSKAEENYSAPQEYSNFDSSSDRDAIPGSFRGMTGGDLSSVDPSVYTDSSPKSTERTTTSHYGATGPPQDTMKEIAENVKMNESEQTGLKNDQISGSDAIQQQTMDPKYEGTMGASSGLSSHQPPRYNDDSKNIQYPEKTKVEKQNITEKASEKFRSERDDILDSGDHYQEKNIKSKPASNWGPIEYSSGTGKNENLQDVVLPPGVKGDSHNVTSVPQHDYKMPTNLERAHYDDDVKGIKNDSLQDIFGSQTADRNVDNSRGNEGHWSGVSKGSTTDQNIDLPPAMKNKEDLNEGSTTTTYSKPHQYGLDYLDDVEDYNKIDIDEHSNVKDELLQGKPFNYGYDNKQQVLGTSEVDAPSNSVRTQDENLISPKQTIQTGMKTAGDESPGGYEYSNMSDISKISDLSKNKSGPTPTRSNFIDQIEPRRAKTTENITSNSEDSNNREPSNSGTVGTGKEGIRSKTFSSATFDNSKSSDANHKNYDVTSFDDGRTADTNDAATAAYDNTDSRDFETAGLENTGSTYANSKDTAGVTYDRQRPSEEKSTDHNGHNILSQENYSDDDIDVNKNAKVLEKDALGYKRKVDLKNKRRTDIGGSDAADTYAAEVGNFPSLIDPRVPTYGFKDDNNTSSSQKTPLSSTSETADPEPATYLIHNETTSQGRKVSVGSAGSEKLKHHHNHSHHHSRQSSSKASDYEYNSNHSTEHTPRHHRSDSNKGEQDFENGEDKEQTGKQSFMGRVRNSISGGTFGFRSEI</sequence>
<feature type="compositionally biased region" description="Polar residues" evidence="1">
    <location>
        <begin position="827"/>
        <end position="839"/>
    </location>
</feature>
<feature type="compositionally biased region" description="Basic and acidic residues" evidence="1">
    <location>
        <begin position="1012"/>
        <end position="1040"/>
    </location>
</feature>
<dbReference type="AlphaFoldDB" id="A0AA35IXS0"/>
<feature type="compositionally biased region" description="Low complexity" evidence="1">
    <location>
        <begin position="806"/>
        <end position="816"/>
    </location>
</feature>
<name>A0AA35IXS0_SACMI</name>
<feature type="compositionally biased region" description="Polar residues" evidence="1">
    <location>
        <begin position="357"/>
        <end position="373"/>
    </location>
</feature>
<feature type="compositionally biased region" description="Polar residues" evidence="1">
    <location>
        <begin position="15"/>
        <end position="48"/>
    </location>
</feature>
<protein>
    <recommendedName>
        <fullName evidence="4">Hbt1p</fullName>
    </recommendedName>
</protein>
<feature type="compositionally biased region" description="Polar residues" evidence="1">
    <location>
        <begin position="669"/>
        <end position="691"/>
    </location>
</feature>
<feature type="compositionally biased region" description="Low complexity" evidence="1">
    <location>
        <begin position="939"/>
        <end position="951"/>
    </location>
</feature>
<keyword evidence="3" id="KW-1185">Reference proteome</keyword>
<feature type="compositionally biased region" description="Polar residues" evidence="1">
    <location>
        <begin position="425"/>
        <end position="434"/>
    </location>
</feature>
<reference evidence="2" key="1">
    <citation type="submission" date="2022-10" db="EMBL/GenBank/DDBJ databases">
        <authorList>
            <person name="Byrne P K."/>
        </authorList>
    </citation>
    <scope>NUCLEOTIDE SEQUENCE</scope>
    <source>
        <strain evidence="2">IFO1815</strain>
    </source>
</reference>
<feature type="compositionally biased region" description="Polar residues" evidence="1">
    <location>
        <begin position="499"/>
        <end position="508"/>
    </location>
</feature>